<dbReference type="InterPro" id="IPR001138">
    <property type="entry name" value="Zn2Cys6_DnaBD"/>
</dbReference>
<comment type="caution">
    <text evidence="2">The sequence shown here is derived from an EMBL/GenBank/DDBJ whole genome shotgun (WGS) entry which is preliminary data.</text>
</comment>
<dbReference type="CDD" id="cd00067">
    <property type="entry name" value="GAL4"/>
    <property type="match status" value="1"/>
</dbReference>
<sequence length="573" mass="64182">MEFSTMWRKRQACKRCRQLKVRCQFASPAATACVRCTKSNIECEYPQPEAGSNEMASNELDAHSARLSGIYDPNVRATLASGNMNDKVKMAQQIKYLETLIRDARRELDAITRAGATPLTRALALEFYTLDEATEFYKSFQKCAVKYLNATFIPEDMNKCDKDYPWTCMAMITIGALNKSTDKARDRMEMCTPMLEIAVGGDAKMSNEDMQLAMSLMATFLLQYGDRGISRLYGAHAATQRVLNMEKLDPSPPFGIYIGGSNIIALSMTAMGRTLRPLAQQYVQLIRGACGCGWSQETELAKAYMITRVFEAAKIRFRRANHISEVYAAQEDAIRDLTTLASNCKDPVPALISAAKIKIGVSALLLLLVMEPDSVDRQKVARALVNHTMNEAFTLSSIFSMLPEEHRDYLPTYVYILMEDVVVCVTILRYATFALGLDVDVNSDLIFSTVEDTWKNMALKSFLARQLFVSVIQVKEMSSIKIGVFNKATSMVEGPGDLEDWAIYAHTLGKEHTCITVSRELLLNILIEETLKTLRAPESTILIAPRPPAHYMALPHLTEEMIADRVSQFLLYL</sequence>
<dbReference type="GO" id="GO:0008270">
    <property type="term" value="F:zinc ion binding"/>
    <property type="evidence" value="ECO:0007669"/>
    <property type="project" value="InterPro"/>
</dbReference>
<dbReference type="AlphaFoldDB" id="A0A2T0FDX8"/>
<dbReference type="Pfam" id="PF00172">
    <property type="entry name" value="Zn_clus"/>
    <property type="match status" value="1"/>
</dbReference>
<name>A0A2T0FDX8_9ASCO</name>
<dbReference type="SMART" id="SM00066">
    <property type="entry name" value="GAL4"/>
    <property type="match status" value="1"/>
</dbReference>
<evidence type="ECO:0000313" key="2">
    <source>
        <dbReference type="EMBL" id="PRT53167.1"/>
    </source>
</evidence>
<dbReference type="RefSeq" id="XP_024663113.1">
    <property type="nucleotide sequence ID" value="XM_024807345.1"/>
</dbReference>
<dbReference type="Gene3D" id="4.10.240.10">
    <property type="entry name" value="Zn(2)-C6 fungal-type DNA-binding domain"/>
    <property type="match status" value="1"/>
</dbReference>
<dbReference type="EMBL" id="NDIQ01000001">
    <property type="protein sequence ID" value="PRT53167.1"/>
    <property type="molecule type" value="Genomic_DNA"/>
</dbReference>
<protein>
    <recommendedName>
        <fullName evidence="1">Zn(2)-C6 fungal-type domain-containing protein</fullName>
    </recommendedName>
</protein>
<evidence type="ECO:0000259" key="1">
    <source>
        <dbReference type="PROSITE" id="PS50048"/>
    </source>
</evidence>
<organism evidence="2 3">
    <name type="scientific">Wickerhamiella sorbophila</name>
    <dbReference type="NCBI Taxonomy" id="45607"/>
    <lineage>
        <taxon>Eukaryota</taxon>
        <taxon>Fungi</taxon>
        <taxon>Dikarya</taxon>
        <taxon>Ascomycota</taxon>
        <taxon>Saccharomycotina</taxon>
        <taxon>Dipodascomycetes</taxon>
        <taxon>Dipodascales</taxon>
        <taxon>Trichomonascaceae</taxon>
        <taxon>Wickerhamiella</taxon>
    </lineage>
</organism>
<gene>
    <name evidence="2" type="ORF">B9G98_00787</name>
</gene>
<dbReference type="Proteomes" id="UP000238350">
    <property type="component" value="Unassembled WGS sequence"/>
</dbReference>
<dbReference type="SUPFAM" id="SSF57701">
    <property type="entry name" value="Zn2/Cys6 DNA-binding domain"/>
    <property type="match status" value="1"/>
</dbReference>
<reference evidence="2 3" key="1">
    <citation type="submission" date="2017-04" db="EMBL/GenBank/DDBJ databases">
        <title>Genome sequencing of [Candida] sorbophila.</title>
        <authorList>
            <person name="Ahn J.O."/>
        </authorList>
    </citation>
    <scope>NUCLEOTIDE SEQUENCE [LARGE SCALE GENOMIC DNA]</scope>
    <source>
        <strain evidence="2 3">DS02</strain>
    </source>
</reference>
<dbReference type="GeneID" id="36514536"/>
<dbReference type="PROSITE" id="PS00463">
    <property type="entry name" value="ZN2_CY6_FUNGAL_1"/>
    <property type="match status" value="1"/>
</dbReference>
<accession>A0A2T0FDX8</accession>
<dbReference type="InterPro" id="IPR036864">
    <property type="entry name" value="Zn2-C6_fun-type_DNA-bd_sf"/>
</dbReference>
<proteinExistence type="predicted"/>
<keyword evidence="3" id="KW-1185">Reference proteome</keyword>
<feature type="domain" description="Zn(2)-C6 fungal-type" evidence="1">
    <location>
        <begin position="12"/>
        <end position="45"/>
    </location>
</feature>
<evidence type="ECO:0000313" key="3">
    <source>
        <dbReference type="Proteomes" id="UP000238350"/>
    </source>
</evidence>
<dbReference type="OrthoDB" id="6486656at2759"/>
<dbReference type="PROSITE" id="PS50048">
    <property type="entry name" value="ZN2_CY6_FUNGAL_2"/>
    <property type="match status" value="1"/>
</dbReference>
<dbReference type="GO" id="GO:0000981">
    <property type="term" value="F:DNA-binding transcription factor activity, RNA polymerase II-specific"/>
    <property type="evidence" value="ECO:0007669"/>
    <property type="project" value="InterPro"/>
</dbReference>